<dbReference type="EMBL" id="QGNW01000038">
    <property type="protein sequence ID" value="RVX09283.1"/>
    <property type="molecule type" value="Genomic_DNA"/>
</dbReference>
<protein>
    <submittedName>
        <fullName evidence="1">Uncharacterized protein</fullName>
    </submittedName>
</protein>
<evidence type="ECO:0000313" key="1">
    <source>
        <dbReference type="EMBL" id="RVX09283.1"/>
    </source>
</evidence>
<sequence>MDYLLGKASIPKDDDPKFETWEVENSMIIREFLDCDVGKPSWKNSVLQFPNPIIIPQQRSKKEGDQMKGTQGSMIFATNLDTHKGPVEILMENPLPSGKLVENERSLARNKIRHRNQKLIHASATLNFPAGDYISHAGRMRAREAFSGDTPLPPASPDADQPPYIPDSPIRALHVPLLGIFVSIGPPNSLFGETPATFSPPQSLHVPWEVFFYLPGGYHAAI</sequence>
<evidence type="ECO:0000313" key="2">
    <source>
        <dbReference type="Proteomes" id="UP000288805"/>
    </source>
</evidence>
<name>A0A438JJZ7_VITVI</name>
<dbReference type="AlphaFoldDB" id="A0A438JJZ7"/>
<comment type="caution">
    <text evidence="1">The sequence shown here is derived from an EMBL/GenBank/DDBJ whole genome shotgun (WGS) entry which is preliminary data.</text>
</comment>
<reference evidence="1 2" key="1">
    <citation type="journal article" date="2018" name="PLoS Genet.">
        <title>Population sequencing reveals clonal diversity and ancestral inbreeding in the grapevine cultivar Chardonnay.</title>
        <authorList>
            <person name="Roach M.J."/>
            <person name="Johnson D.L."/>
            <person name="Bohlmann J."/>
            <person name="van Vuuren H.J."/>
            <person name="Jones S.J."/>
            <person name="Pretorius I.S."/>
            <person name="Schmidt S.A."/>
            <person name="Borneman A.R."/>
        </authorList>
    </citation>
    <scope>NUCLEOTIDE SEQUENCE [LARGE SCALE GENOMIC DNA]</scope>
    <source>
        <strain evidence="2">cv. Chardonnay</strain>
        <tissue evidence="1">Leaf</tissue>
    </source>
</reference>
<dbReference type="Proteomes" id="UP000288805">
    <property type="component" value="Unassembled WGS sequence"/>
</dbReference>
<accession>A0A438JJZ7</accession>
<proteinExistence type="predicted"/>
<gene>
    <name evidence="1" type="ORF">CK203_015344</name>
</gene>
<organism evidence="1 2">
    <name type="scientific">Vitis vinifera</name>
    <name type="common">Grape</name>
    <dbReference type="NCBI Taxonomy" id="29760"/>
    <lineage>
        <taxon>Eukaryota</taxon>
        <taxon>Viridiplantae</taxon>
        <taxon>Streptophyta</taxon>
        <taxon>Embryophyta</taxon>
        <taxon>Tracheophyta</taxon>
        <taxon>Spermatophyta</taxon>
        <taxon>Magnoliopsida</taxon>
        <taxon>eudicotyledons</taxon>
        <taxon>Gunneridae</taxon>
        <taxon>Pentapetalae</taxon>
        <taxon>rosids</taxon>
        <taxon>Vitales</taxon>
        <taxon>Vitaceae</taxon>
        <taxon>Viteae</taxon>
        <taxon>Vitis</taxon>
    </lineage>
</organism>